<feature type="compositionally biased region" description="Pro residues" evidence="2">
    <location>
        <begin position="761"/>
        <end position="796"/>
    </location>
</feature>
<feature type="compositionally biased region" description="Polar residues" evidence="2">
    <location>
        <begin position="870"/>
        <end position="880"/>
    </location>
</feature>
<dbReference type="InterPro" id="IPR035445">
    <property type="entry name" value="GYF-like_dom_sf"/>
</dbReference>
<evidence type="ECO:0000313" key="5">
    <source>
        <dbReference type="Proteomes" id="UP000794436"/>
    </source>
</evidence>
<name>A0A8K1C681_PYTOL</name>
<feature type="region of interest" description="Disordered" evidence="2">
    <location>
        <begin position="993"/>
        <end position="1040"/>
    </location>
</feature>
<evidence type="ECO:0000256" key="2">
    <source>
        <dbReference type="SAM" id="MobiDB-lite"/>
    </source>
</evidence>
<feature type="compositionally biased region" description="Basic residues" evidence="2">
    <location>
        <begin position="15"/>
        <end position="24"/>
    </location>
</feature>
<reference evidence="4" key="1">
    <citation type="submission" date="2019-03" db="EMBL/GenBank/DDBJ databases">
        <title>Long read genome sequence of the mycoparasitic Pythium oligandrum ATCC 38472 isolated from sugarbeet rhizosphere.</title>
        <authorList>
            <person name="Gaulin E."/>
        </authorList>
    </citation>
    <scope>NUCLEOTIDE SEQUENCE</scope>
    <source>
        <strain evidence="4">ATCC 38472_TT</strain>
    </source>
</reference>
<feature type="region of interest" description="Disordered" evidence="2">
    <location>
        <begin position="159"/>
        <end position="232"/>
    </location>
</feature>
<dbReference type="Proteomes" id="UP000794436">
    <property type="component" value="Unassembled WGS sequence"/>
</dbReference>
<dbReference type="PROSITE" id="PS50829">
    <property type="entry name" value="GYF"/>
    <property type="match status" value="1"/>
</dbReference>
<feature type="region of interest" description="Disordered" evidence="2">
    <location>
        <begin position="859"/>
        <end position="901"/>
    </location>
</feature>
<dbReference type="AlphaFoldDB" id="A0A8K1C681"/>
<dbReference type="OrthoDB" id="48509at2759"/>
<dbReference type="InterPro" id="IPR003169">
    <property type="entry name" value="GYF"/>
</dbReference>
<proteinExistence type="predicted"/>
<protein>
    <recommendedName>
        <fullName evidence="3">GYF domain-containing protein</fullName>
    </recommendedName>
</protein>
<feature type="compositionally biased region" description="Polar residues" evidence="2">
    <location>
        <begin position="705"/>
        <end position="714"/>
    </location>
</feature>
<dbReference type="EMBL" id="SPLM01000144">
    <property type="protein sequence ID" value="TMW57354.1"/>
    <property type="molecule type" value="Genomic_DNA"/>
</dbReference>
<feature type="compositionally biased region" description="Basic and acidic residues" evidence="2">
    <location>
        <begin position="720"/>
        <end position="741"/>
    </location>
</feature>
<keyword evidence="5" id="KW-1185">Reference proteome</keyword>
<keyword evidence="1" id="KW-0175">Coiled coil</keyword>
<feature type="compositionally biased region" description="Low complexity" evidence="2">
    <location>
        <begin position="797"/>
        <end position="808"/>
    </location>
</feature>
<dbReference type="Gene3D" id="3.30.1490.40">
    <property type="match status" value="1"/>
</dbReference>
<evidence type="ECO:0000256" key="1">
    <source>
        <dbReference type="SAM" id="Coils"/>
    </source>
</evidence>
<sequence length="1040" mass="113900">MKREEQTTDDDFVTKTHKSRKKTTTRTSSTDESDVVTTSETSAATTASDGMSLRPRTMFAVKGRGRTEGEASSTYRPQWSKDGEGFVSNMDAGERDGRRKGKVIRYSKEELLALHVTTTSPPTFPPDTAVGSELALPPVSTIPFDYEEVYKQWALNRNRGRGRGRTASGSQNANVGNNDEGGNKWDRSKRGNDRQRGDGDDRWERGGGATGDDDRDDIWDDVGLTGGETGDFDLSSMAAAAEKFRREMDAMREEERKKTAGAESAVTDMDAFDKKLEDAVAAGQFEDSDEEEVQWDDPTDLGDLKNDDDSLLFQATFNQSPEPKPLALEEPSFSLASLSDNTFGLAPLTLEVEVVDEWYYLDPQGMQQGPFKTMEMREWFEAGYFKPHLPIRFGREGTFTPLANHFLQGQMPFAAPPRPTPKTSVIEQQRLMEMHQRQQHEMMRLQQQQEQQRMLQFNQEEKIRLEMQRLEIARQQQNHLFQQQQQMIHQQQQQQQQHMLLQQQQQQQQQSSWQRSQREGIMSALGIFGGGGNDAGLGANDSFRSEASFQSDFRAQPQFDLRGGAPHVQQDQLFRNENPAPIHDPWGSNGNQRTFGDITNQAEYFGGAEHQGAIPRNPESSMSPQNNVDPWGKPSNPLQELLSSQEVHVEKAVASPQKAPAQPTKDESPVSSKLSPSPKKEKSKVSPIKKNVRANEAAKRDVAWSNATTVNAPNAASLKKIQEEEQRQLRKQLEEEQKDSVDLASMGAQLKMMLGVSANAPAPPTPPAPTQAPAPPAPVSAPTPTPPRGPPAPPAAPAWGAAATAAKPLQSSKSLREILAEEERLAAERAKRAEAAPTSSHWMNVVAGNSVAAPAVPKASRLGPVPASVLKSTTRQSRASITGDATAAQKKPVTTPSKAESDASFWNFGAAQAAKGTPAQSTSPNNFGGSSVSSDFMSWCAKQLKSINGSDDLTLVEYCATLEDPGEIREYLAAYLGSTPKVSAFATEFIQRKKSAPGAKKGSVSTEAGTVSGDSSDKKGKRRTKGQKIDPSLLNYSVGS</sequence>
<feature type="region of interest" description="Disordered" evidence="2">
    <location>
        <begin position="601"/>
        <end position="815"/>
    </location>
</feature>
<evidence type="ECO:0000259" key="3">
    <source>
        <dbReference type="PROSITE" id="PS50829"/>
    </source>
</evidence>
<comment type="caution">
    <text evidence="4">The sequence shown here is derived from an EMBL/GenBank/DDBJ whole genome shotgun (WGS) entry which is preliminary data.</text>
</comment>
<dbReference type="SUPFAM" id="SSF55277">
    <property type="entry name" value="GYF domain"/>
    <property type="match status" value="1"/>
</dbReference>
<dbReference type="PANTHER" id="PTHR14445">
    <property type="entry name" value="GRB10 INTERACTING GYF PROTEIN"/>
    <property type="match status" value="1"/>
</dbReference>
<feature type="coiled-coil region" evidence="1">
    <location>
        <begin position="428"/>
        <end position="478"/>
    </location>
</feature>
<feature type="compositionally biased region" description="Polar residues" evidence="2">
    <location>
        <begin position="618"/>
        <end position="628"/>
    </location>
</feature>
<dbReference type="InterPro" id="IPR051640">
    <property type="entry name" value="GRB10-interact_GYF"/>
</dbReference>
<feature type="domain" description="GYF" evidence="3">
    <location>
        <begin position="355"/>
        <end position="403"/>
    </location>
</feature>
<dbReference type="SMART" id="SM00444">
    <property type="entry name" value="GYF"/>
    <property type="match status" value="1"/>
</dbReference>
<feature type="compositionally biased region" description="Polar residues" evidence="2">
    <location>
        <begin position="636"/>
        <end position="646"/>
    </location>
</feature>
<dbReference type="GO" id="GO:0005829">
    <property type="term" value="C:cytosol"/>
    <property type="evidence" value="ECO:0007669"/>
    <property type="project" value="TreeGrafter"/>
</dbReference>
<feature type="compositionally biased region" description="Basic and acidic residues" evidence="2">
    <location>
        <begin position="181"/>
        <end position="205"/>
    </location>
</feature>
<feature type="compositionally biased region" description="Acidic residues" evidence="2">
    <location>
        <begin position="211"/>
        <end position="220"/>
    </location>
</feature>
<feature type="region of interest" description="Disordered" evidence="2">
    <location>
        <begin position="1"/>
        <end position="101"/>
    </location>
</feature>
<feature type="compositionally biased region" description="Polar residues" evidence="2">
    <location>
        <begin position="1003"/>
        <end position="1014"/>
    </location>
</feature>
<dbReference type="Pfam" id="PF02213">
    <property type="entry name" value="GYF"/>
    <property type="match status" value="1"/>
</dbReference>
<feature type="compositionally biased region" description="Low complexity" evidence="2">
    <location>
        <begin position="25"/>
        <end position="49"/>
    </location>
</feature>
<accession>A0A8K1C681</accession>
<organism evidence="4 5">
    <name type="scientific">Pythium oligandrum</name>
    <name type="common">Mycoparasitic fungus</name>
    <dbReference type="NCBI Taxonomy" id="41045"/>
    <lineage>
        <taxon>Eukaryota</taxon>
        <taxon>Sar</taxon>
        <taxon>Stramenopiles</taxon>
        <taxon>Oomycota</taxon>
        <taxon>Peronosporomycetes</taxon>
        <taxon>Pythiales</taxon>
        <taxon>Pythiaceae</taxon>
        <taxon>Pythium</taxon>
    </lineage>
</organism>
<gene>
    <name evidence="4" type="ORF">Poli38472_003279</name>
</gene>
<evidence type="ECO:0000313" key="4">
    <source>
        <dbReference type="EMBL" id="TMW57354.1"/>
    </source>
</evidence>
<feature type="compositionally biased region" description="Polar residues" evidence="2">
    <location>
        <begin position="167"/>
        <end position="177"/>
    </location>
</feature>
<dbReference type="PANTHER" id="PTHR14445:SF36">
    <property type="entry name" value="FI03272P-RELATED"/>
    <property type="match status" value="1"/>
</dbReference>